<dbReference type="RefSeq" id="WP_073256261.1">
    <property type="nucleotide sequence ID" value="NZ_FRCS01000003.1"/>
</dbReference>
<dbReference type="OrthoDB" id="9803968at2"/>
<organism evidence="5 6">
    <name type="scientific">Cryptosporangium aurantiacum</name>
    <dbReference type="NCBI Taxonomy" id="134849"/>
    <lineage>
        <taxon>Bacteria</taxon>
        <taxon>Bacillati</taxon>
        <taxon>Actinomycetota</taxon>
        <taxon>Actinomycetes</taxon>
        <taxon>Cryptosporangiales</taxon>
        <taxon>Cryptosporangiaceae</taxon>
        <taxon>Cryptosporangium</taxon>
    </lineage>
</organism>
<feature type="domain" description="AMP-dependent synthetase/ligase" evidence="3">
    <location>
        <begin position="9"/>
        <end position="363"/>
    </location>
</feature>
<evidence type="ECO:0000313" key="6">
    <source>
        <dbReference type="Proteomes" id="UP000184440"/>
    </source>
</evidence>
<dbReference type="InterPro" id="IPR025110">
    <property type="entry name" value="AMP-bd_C"/>
</dbReference>
<dbReference type="CDD" id="cd04433">
    <property type="entry name" value="AFD_class_I"/>
    <property type="match status" value="1"/>
</dbReference>
<feature type="domain" description="AMP-binding enzyme C-terminal" evidence="4">
    <location>
        <begin position="411"/>
        <end position="486"/>
    </location>
</feature>
<dbReference type="InterPro" id="IPR042099">
    <property type="entry name" value="ANL_N_sf"/>
</dbReference>
<dbReference type="InterPro" id="IPR000873">
    <property type="entry name" value="AMP-dep_synth/lig_dom"/>
</dbReference>
<dbReference type="Gene3D" id="3.30.300.30">
    <property type="match status" value="1"/>
</dbReference>
<dbReference type="InterPro" id="IPR045851">
    <property type="entry name" value="AMP-bd_C_sf"/>
</dbReference>
<proteinExistence type="inferred from homology"/>
<comment type="similarity">
    <text evidence="1">Belongs to the ATP-dependent AMP-binding enzyme family.</text>
</comment>
<reference evidence="5 6" key="1">
    <citation type="submission" date="2016-11" db="EMBL/GenBank/DDBJ databases">
        <authorList>
            <person name="Jaros S."/>
            <person name="Januszkiewicz K."/>
            <person name="Wedrychowicz H."/>
        </authorList>
    </citation>
    <scope>NUCLEOTIDE SEQUENCE [LARGE SCALE GENOMIC DNA]</scope>
    <source>
        <strain evidence="5 6">DSM 46144</strain>
    </source>
</reference>
<evidence type="ECO:0000256" key="1">
    <source>
        <dbReference type="ARBA" id="ARBA00006432"/>
    </source>
</evidence>
<dbReference type="PROSITE" id="PS00455">
    <property type="entry name" value="AMP_BINDING"/>
    <property type="match status" value="1"/>
</dbReference>
<dbReference type="PANTHER" id="PTHR43201">
    <property type="entry name" value="ACYL-COA SYNTHETASE"/>
    <property type="match status" value="1"/>
</dbReference>
<accession>A0A1M7PI42</accession>
<protein>
    <submittedName>
        <fullName evidence="5">Acyl-CoA synthetase (AMP-forming)/AMP-acid ligase II</fullName>
    </submittedName>
</protein>
<dbReference type="Pfam" id="PF00501">
    <property type="entry name" value="AMP-binding"/>
    <property type="match status" value="1"/>
</dbReference>
<dbReference type="SUPFAM" id="SSF56801">
    <property type="entry name" value="Acetyl-CoA synthetase-like"/>
    <property type="match status" value="1"/>
</dbReference>
<dbReference type="GO" id="GO:0006631">
    <property type="term" value="P:fatty acid metabolic process"/>
    <property type="evidence" value="ECO:0007669"/>
    <property type="project" value="TreeGrafter"/>
</dbReference>
<keyword evidence="2 5" id="KW-0436">Ligase</keyword>
<name>A0A1M7PI42_9ACTN</name>
<evidence type="ECO:0000256" key="2">
    <source>
        <dbReference type="ARBA" id="ARBA00022598"/>
    </source>
</evidence>
<keyword evidence="6" id="KW-1185">Reference proteome</keyword>
<sequence>MNLTLLLDMAADGFGDRRIVGRGDTAFTAGTLRDLSSGGADLFREVGARAVIYLGVNGPAFPLALFAAARAGIPLVPLNYRLSAEALTALVANHPDAYGIAGAKEAELLRDAGVANVVTTEEWLEKAAARAAEVGEGAEPVESDAPAVLIYTSGTTSAPKGVVLRHHNLVSYVLGTVEFASADAEEACLISVPPYHIAAVANAISNLYAGRRTIVLEQFTPVEWLEVARQENVTHAMVVPTMLSRIMEADDAHLAVPTLRSLAYGGASMPAVVIERALTRWPDVAFVNAYGLTETSSTIAVLGPDDHRAAIGSDDPAVRARLSSAGRIVPSIELQVRDFDGRPAPPGVPGRIWVRGDQVSGEYAGSGTALDDDGWFDTRDQGYLDADGYLFIGGRADDTIIRGAENIAPAEIEEVLLRHGQVADAVVVGIPDDEWGQRIEAAVVRRTGSDVDADELRAYVRSHLRGSKTPERIVFWSELPRTETGKLVRRRAVERIVRES</sequence>
<dbReference type="STRING" id="134849.SAMN05443668_103378"/>
<evidence type="ECO:0000259" key="3">
    <source>
        <dbReference type="Pfam" id="PF00501"/>
    </source>
</evidence>
<evidence type="ECO:0000259" key="4">
    <source>
        <dbReference type="Pfam" id="PF13193"/>
    </source>
</evidence>
<dbReference type="Proteomes" id="UP000184440">
    <property type="component" value="Unassembled WGS sequence"/>
</dbReference>
<dbReference type="Gene3D" id="3.40.50.12780">
    <property type="entry name" value="N-terminal domain of ligase-like"/>
    <property type="match status" value="1"/>
</dbReference>
<dbReference type="InterPro" id="IPR020845">
    <property type="entry name" value="AMP-binding_CS"/>
</dbReference>
<gene>
    <name evidence="5" type="ORF">SAMN05443668_103378</name>
</gene>
<dbReference type="PANTHER" id="PTHR43201:SF5">
    <property type="entry name" value="MEDIUM-CHAIN ACYL-COA LIGASE ACSF2, MITOCHONDRIAL"/>
    <property type="match status" value="1"/>
</dbReference>
<dbReference type="EMBL" id="FRCS01000003">
    <property type="protein sequence ID" value="SHN16688.1"/>
    <property type="molecule type" value="Genomic_DNA"/>
</dbReference>
<dbReference type="AlphaFoldDB" id="A0A1M7PI42"/>
<dbReference type="GO" id="GO:0031956">
    <property type="term" value="F:medium-chain fatty acid-CoA ligase activity"/>
    <property type="evidence" value="ECO:0007669"/>
    <property type="project" value="TreeGrafter"/>
</dbReference>
<evidence type="ECO:0000313" key="5">
    <source>
        <dbReference type="EMBL" id="SHN16688.1"/>
    </source>
</evidence>
<dbReference type="Pfam" id="PF13193">
    <property type="entry name" value="AMP-binding_C"/>
    <property type="match status" value="1"/>
</dbReference>